<keyword evidence="2 4" id="KW-0378">Hydrolase</keyword>
<organism evidence="10 11">
    <name type="scientific">Microbacter margulisiae</name>
    <dbReference type="NCBI Taxonomy" id="1350067"/>
    <lineage>
        <taxon>Bacteria</taxon>
        <taxon>Pseudomonadati</taxon>
        <taxon>Bacteroidota</taxon>
        <taxon>Bacteroidia</taxon>
        <taxon>Bacteroidales</taxon>
        <taxon>Porphyromonadaceae</taxon>
        <taxon>Microbacter</taxon>
    </lineage>
</organism>
<dbReference type="PANTHER" id="PTHR40079">
    <property type="entry name" value="MANNAN ENDO-1,4-BETA-MANNOSIDASE E-RELATED"/>
    <property type="match status" value="1"/>
</dbReference>
<name>A0A7W5DU31_9PORP</name>
<keyword evidence="3 4" id="KW-0326">Glycosidase</keyword>
<dbReference type="PRINTS" id="PR00739">
    <property type="entry name" value="GLHYDRLASE26"/>
</dbReference>
<accession>A0A7W5DU31</accession>
<dbReference type="SUPFAM" id="SSF51445">
    <property type="entry name" value="(Trans)glycosidases"/>
    <property type="match status" value="1"/>
</dbReference>
<evidence type="ECO:0000256" key="7">
    <source>
        <dbReference type="PIRSR" id="PIRSR018168-3"/>
    </source>
</evidence>
<feature type="binding site" evidence="6">
    <location>
        <position position="124"/>
    </location>
    <ligand>
        <name>substrate</name>
    </ligand>
</feature>
<reference evidence="10 11" key="1">
    <citation type="submission" date="2020-08" db="EMBL/GenBank/DDBJ databases">
        <title>Genomic Encyclopedia of Type Strains, Phase IV (KMG-IV): sequencing the most valuable type-strain genomes for metagenomic binning, comparative biology and taxonomic classification.</title>
        <authorList>
            <person name="Goeker M."/>
        </authorList>
    </citation>
    <scope>NUCLEOTIDE SEQUENCE [LARGE SCALE GENOMIC DNA]</scope>
    <source>
        <strain evidence="10 11">DSM 27471</strain>
    </source>
</reference>
<gene>
    <name evidence="10" type="ORF">FHX64_002921</name>
</gene>
<dbReference type="RefSeq" id="WP_246392499.1">
    <property type="nucleotide sequence ID" value="NZ_JACHYB010000002.1"/>
</dbReference>
<dbReference type="PIRSF" id="PIRSF018168">
    <property type="entry name" value="Mannan-1_4-beta-mannosidase"/>
    <property type="match status" value="1"/>
</dbReference>
<feature type="active site" description="Proton donor" evidence="5 8">
    <location>
        <position position="186"/>
    </location>
</feature>
<evidence type="ECO:0000313" key="10">
    <source>
        <dbReference type="EMBL" id="MBB3188723.1"/>
    </source>
</evidence>
<dbReference type="GO" id="GO:0016985">
    <property type="term" value="F:mannan endo-1,4-beta-mannosidase activity"/>
    <property type="evidence" value="ECO:0007669"/>
    <property type="project" value="UniProtKB-UniRule"/>
</dbReference>
<feature type="binding site" evidence="6">
    <location>
        <position position="191"/>
    </location>
    <ligand>
        <name>substrate</name>
    </ligand>
</feature>
<feature type="domain" description="GH26" evidence="9">
    <location>
        <begin position="31"/>
        <end position="360"/>
    </location>
</feature>
<comment type="catalytic activity">
    <reaction evidence="4">
        <text>Random hydrolysis of (1-&gt;4)-beta-D-mannosidic linkages in mannans, galactomannans and glucomannans.</text>
        <dbReference type="EC" id="3.2.1.78"/>
    </reaction>
</comment>
<evidence type="ECO:0000256" key="8">
    <source>
        <dbReference type="PROSITE-ProRule" id="PRU01100"/>
    </source>
</evidence>
<dbReference type="AlphaFoldDB" id="A0A7W5DU31"/>
<dbReference type="GO" id="GO:0005576">
    <property type="term" value="C:extracellular region"/>
    <property type="evidence" value="ECO:0007669"/>
    <property type="project" value="UniProtKB-SubCell"/>
</dbReference>
<evidence type="ECO:0000256" key="5">
    <source>
        <dbReference type="PIRSR" id="PIRSR018168-1"/>
    </source>
</evidence>
<comment type="similarity">
    <text evidence="1 4 8">Belongs to the glycosyl hydrolase 26 family.</text>
</comment>
<feature type="chain" id="PRO_5031673721" description="Mannan endo-1,4-beta-mannosidase" evidence="4">
    <location>
        <begin position="23"/>
        <end position="367"/>
    </location>
</feature>
<comment type="subcellular location">
    <subcellularLocation>
        <location evidence="4">Secreted</location>
    </subcellularLocation>
</comment>
<dbReference type="PROSITE" id="PS51764">
    <property type="entry name" value="GH26"/>
    <property type="match status" value="1"/>
</dbReference>
<evidence type="ECO:0000256" key="1">
    <source>
        <dbReference type="ARBA" id="ARBA00007754"/>
    </source>
</evidence>
<dbReference type="PANTHER" id="PTHR40079:SF4">
    <property type="entry name" value="GH26 DOMAIN-CONTAINING PROTEIN-RELATED"/>
    <property type="match status" value="1"/>
</dbReference>
<dbReference type="Proteomes" id="UP000544222">
    <property type="component" value="Unassembled WGS sequence"/>
</dbReference>
<protein>
    <recommendedName>
        <fullName evidence="4">Mannan endo-1,4-beta-mannosidase</fullName>
        <ecNumber evidence="4">3.2.1.78</ecNumber>
    </recommendedName>
</protein>
<dbReference type="EC" id="3.2.1.78" evidence="4"/>
<sequence length="367" mass="42169">MKPKALSLLCIGCMTIGMASHATPIDPQATKETKALYANLEKIIHKGIMFGHQDDALYGVGWKYDWNRSDIKSVCGDYPAVFGWELGHLELGHAYSLDSVNFDTIRSRIREVYRRGAVNTISWHLNNPLGGTAWNAKTTTAVESILPGGAKNAMFNKWLTRLATFLLSLRDDHGKLIPVMFRPFHELTGGWFWWGAKQCTPKQYIELWRYTVHFLEEKGVHNLLYIYSPATVADEKSYFERYPGDKYVDILGVDIYQDKGENASERFIAETRHDLTFMAKTAKERHKIAVLSETGLYNVYMNDWWTNVLWKAIKNIPIAYVLVWRNACSGPPQYFAPYPGQESAKDFQLFKSNPKMIFENELPPMYR</sequence>
<dbReference type="GO" id="GO:0006080">
    <property type="term" value="P:substituted mannan metabolic process"/>
    <property type="evidence" value="ECO:0007669"/>
    <property type="project" value="UniProtKB-UniRule"/>
</dbReference>
<dbReference type="InterPro" id="IPR017853">
    <property type="entry name" value="GH"/>
</dbReference>
<keyword evidence="4" id="KW-0964">Secreted</keyword>
<keyword evidence="4" id="KW-0732">Signal</keyword>
<dbReference type="InterPro" id="IPR016714">
    <property type="entry name" value="MANB/E"/>
</dbReference>
<feature type="signal peptide" evidence="4">
    <location>
        <begin position="1"/>
        <end position="22"/>
    </location>
</feature>
<evidence type="ECO:0000256" key="2">
    <source>
        <dbReference type="ARBA" id="ARBA00022801"/>
    </source>
</evidence>
<evidence type="ECO:0000259" key="9">
    <source>
        <dbReference type="PROSITE" id="PS51764"/>
    </source>
</evidence>
<dbReference type="EMBL" id="JACHYB010000002">
    <property type="protein sequence ID" value="MBB3188723.1"/>
    <property type="molecule type" value="Genomic_DNA"/>
</dbReference>
<evidence type="ECO:0000256" key="4">
    <source>
        <dbReference type="PIRNR" id="PIRNR018168"/>
    </source>
</evidence>
<feature type="binding site" evidence="6">
    <location>
        <position position="256"/>
    </location>
    <ligand>
        <name>substrate</name>
    </ligand>
</feature>
<evidence type="ECO:0000256" key="3">
    <source>
        <dbReference type="ARBA" id="ARBA00023295"/>
    </source>
</evidence>
<proteinExistence type="inferred from homology"/>
<dbReference type="InterPro" id="IPR000805">
    <property type="entry name" value="Glyco_hydro_26"/>
</dbReference>
<feature type="site" description="Plays an important role in maintaining the position of the catalytic nucleophile" evidence="7">
    <location>
        <position position="185"/>
    </location>
</feature>
<dbReference type="Pfam" id="PF02156">
    <property type="entry name" value="Glyco_hydro_26"/>
    <property type="match status" value="1"/>
</dbReference>
<comment type="caution">
    <text evidence="10">The sequence shown here is derived from an EMBL/GenBank/DDBJ whole genome shotgun (WGS) entry which is preliminary data.</text>
</comment>
<evidence type="ECO:0000256" key="6">
    <source>
        <dbReference type="PIRSR" id="PIRSR018168-2"/>
    </source>
</evidence>
<dbReference type="Gene3D" id="3.20.20.80">
    <property type="entry name" value="Glycosidases"/>
    <property type="match status" value="1"/>
</dbReference>
<keyword evidence="11" id="KW-1185">Reference proteome</keyword>
<feature type="active site" description="Nucleophile" evidence="5 8">
    <location>
        <position position="293"/>
    </location>
</feature>
<evidence type="ECO:0000313" key="11">
    <source>
        <dbReference type="Proteomes" id="UP000544222"/>
    </source>
</evidence>
<dbReference type="InterPro" id="IPR022790">
    <property type="entry name" value="GH26_dom"/>
</dbReference>
<keyword evidence="4" id="KW-0119">Carbohydrate metabolism</keyword>